<accession>A0AAD3D948</accession>
<gene>
    <name evidence="5" type="ORF">CTEN210_16622</name>
</gene>
<keyword evidence="6" id="KW-1185">Reference proteome</keyword>
<dbReference type="PANTHER" id="PTHR10281">
    <property type="entry name" value="MEMBRANE-ASSOCIATED PROGESTERONE RECEPTOR COMPONENT-RELATED"/>
    <property type="match status" value="1"/>
</dbReference>
<dbReference type="InterPro" id="IPR001199">
    <property type="entry name" value="Cyt_B5-like_heme/steroid-bd"/>
</dbReference>
<reference evidence="5 6" key="1">
    <citation type="journal article" date="2021" name="Sci. Rep.">
        <title>The genome of the diatom Chaetoceros tenuissimus carries an ancient integrated fragment of an extant virus.</title>
        <authorList>
            <person name="Hongo Y."/>
            <person name="Kimura K."/>
            <person name="Takaki Y."/>
            <person name="Yoshida Y."/>
            <person name="Baba S."/>
            <person name="Kobayashi G."/>
            <person name="Nagasaki K."/>
            <person name="Hano T."/>
            <person name="Tomaru Y."/>
        </authorList>
    </citation>
    <scope>NUCLEOTIDE SEQUENCE [LARGE SCALE GENOMIC DNA]</scope>
    <source>
        <strain evidence="5 6">NIES-3715</strain>
    </source>
</reference>
<dbReference type="GO" id="GO:0016020">
    <property type="term" value="C:membrane"/>
    <property type="evidence" value="ECO:0007669"/>
    <property type="project" value="TreeGrafter"/>
</dbReference>
<feature type="coiled-coil region" evidence="2">
    <location>
        <begin position="90"/>
        <end position="117"/>
    </location>
</feature>
<feature type="domain" description="Cytochrome b5 heme-binding" evidence="4">
    <location>
        <begin position="123"/>
        <end position="204"/>
    </location>
</feature>
<keyword evidence="2" id="KW-0175">Coiled coil</keyword>
<dbReference type="Gene3D" id="3.10.120.10">
    <property type="entry name" value="Cytochrome b5-like heme/steroid binding domain"/>
    <property type="match status" value="1"/>
</dbReference>
<dbReference type="AlphaFoldDB" id="A0AAD3D948"/>
<dbReference type="SMART" id="SM01117">
    <property type="entry name" value="Cyt-b5"/>
    <property type="match status" value="1"/>
</dbReference>
<feature type="chain" id="PRO_5041940468" description="Cytochrome b5 heme-binding domain-containing protein" evidence="3">
    <location>
        <begin position="20"/>
        <end position="251"/>
    </location>
</feature>
<comment type="caution">
    <text evidence="5">The sequence shown here is derived from an EMBL/GenBank/DDBJ whole genome shotgun (WGS) entry which is preliminary data.</text>
</comment>
<evidence type="ECO:0000256" key="3">
    <source>
        <dbReference type="SAM" id="SignalP"/>
    </source>
</evidence>
<evidence type="ECO:0000259" key="4">
    <source>
        <dbReference type="SMART" id="SM01117"/>
    </source>
</evidence>
<dbReference type="EMBL" id="BLLK01000069">
    <property type="protein sequence ID" value="GFH60146.1"/>
    <property type="molecule type" value="Genomic_DNA"/>
</dbReference>
<dbReference type="InterPro" id="IPR050577">
    <property type="entry name" value="MAPR/NEUFC/NENF-like"/>
</dbReference>
<comment type="similarity">
    <text evidence="1">Belongs to the cytochrome b5 family. MAPR subfamily.</text>
</comment>
<dbReference type="PANTHER" id="PTHR10281:SF76">
    <property type="entry name" value="CALCUTTA CUP-RELATED"/>
    <property type="match status" value="1"/>
</dbReference>
<feature type="signal peptide" evidence="3">
    <location>
        <begin position="1"/>
        <end position="19"/>
    </location>
</feature>
<dbReference type="GO" id="GO:0012505">
    <property type="term" value="C:endomembrane system"/>
    <property type="evidence" value="ECO:0007669"/>
    <property type="project" value="TreeGrafter"/>
</dbReference>
<dbReference type="InterPro" id="IPR036400">
    <property type="entry name" value="Cyt_B5-like_heme/steroid_sf"/>
</dbReference>
<sequence length="251" mass="28650">MNWFILLPFFSWGLEQVDAFNIAPQNVVKQRKIPSNQMLKLQNAFGSKRIQLQTSKSTTTQLNLDLNPPIIAGGAVALFGIWLYIDGYDARERNRQNKEYEAQVKAIEEERARLAYIKPKDYWTEDELKQYDGSLENDPEQNGPILMAANGKVFNVYKGRNFYGPGGEYQNFAGRDATRLLAKTQVEEESEEEMKKPLNMGQRATLQGWMWTLESKYDIVGELEGFDSDTTSTKAVMTSDDEVVPPPQMPF</sequence>
<organism evidence="5 6">
    <name type="scientific">Chaetoceros tenuissimus</name>
    <dbReference type="NCBI Taxonomy" id="426638"/>
    <lineage>
        <taxon>Eukaryota</taxon>
        <taxon>Sar</taxon>
        <taxon>Stramenopiles</taxon>
        <taxon>Ochrophyta</taxon>
        <taxon>Bacillariophyta</taxon>
        <taxon>Coscinodiscophyceae</taxon>
        <taxon>Chaetocerotophycidae</taxon>
        <taxon>Chaetocerotales</taxon>
        <taxon>Chaetocerotaceae</taxon>
        <taxon>Chaetoceros</taxon>
    </lineage>
</organism>
<keyword evidence="3" id="KW-0732">Signal</keyword>
<evidence type="ECO:0000256" key="2">
    <source>
        <dbReference type="SAM" id="Coils"/>
    </source>
</evidence>
<dbReference type="Pfam" id="PF00173">
    <property type="entry name" value="Cyt-b5"/>
    <property type="match status" value="1"/>
</dbReference>
<dbReference type="Proteomes" id="UP001054902">
    <property type="component" value="Unassembled WGS sequence"/>
</dbReference>
<evidence type="ECO:0000256" key="1">
    <source>
        <dbReference type="ARBA" id="ARBA00038357"/>
    </source>
</evidence>
<evidence type="ECO:0000313" key="6">
    <source>
        <dbReference type="Proteomes" id="UP001054902"/>
    </source>
</evidence>
<evidence type="ECO:0000313" key="5">
    <source>
        <dbReference type="EMBL" id="GFH60146.1"/>
    </source>
</evidence>
<dbReference type="SUPFAM" id="SSF55856">
    <property type="entry name" value="Cytochrome b5-like heme/steroid binding domain"/>
    <property type="match status" value="1"/>
</dbReference>
<protein>
    <recommendedName>
        <fullName evidence="4">Cytochrome b5 heme-binding domain-containing protein</fullName>
    </recommendedName>
</protein>
<proteinExistence type="inferred from homology"/>
<name>A0AAD3D948_9STRA</name>